<reference evidence="2 3" key="1">
    <citation type="journal article" date="2020" name="ISME J.">
        <title>Uncovering the hidden diversity of litter-decomposition mechanisms in mushroom-forming fungi.</title>
        <authorList>
            <person name="Floudas D."/>
            <person name="Bentzer J."/>
            <person name="Ahren D."/>
            <person name="Johansson T."/>
            <person name="Persson P."/>
            <person name="Tunlid A."/>
        </authorList>
    </citation>
    <scope>NUCLEOTIDE SEQUENCE [LARGE SCALE GENOMIC DNA]</scope>
    <source>
        <strain evidence="2 3">CBS 661.87</strain>
    </source>
</reference>
<organism evidence="2 3">
    <name type="scientific">Tricholomella constricta</name>
    <dbReference type="NCBI Taxonomy" id="117010"/>
    <lineage>
        <taxon>Eukaryota</taxon>
        <taxon>Fungi</taxon>
        <taxon>Dikarya</taxon>
        <taxon>Basidiomycota</taxon>
        <taxon>Agaricomycotina</taxon>
        <taxon>Agaricomycetes</taxon>
        <taxon>Agaricomycetidae</taxon>
        <taxon>Agaricales</taxon>
        <taxon>Tricholomatineae</taxon>
        <taxon>Lyophyllaceae</taxon>
        <taxon>Tricholomella</taxon>
    </lineage>
</organism>
<dbReference type="Proteomes" id="UP000565441">
    <property type="component" value="Unassembled WGS sequence"/>
</dbReference>
<evidence type="ECO:0000256" key="1">
    <source>
        <dbReference type="SAM" id="MobiDB-lite"/>
    </source>
</evidence>
<sequence>MGVTLPPQAHLAKGVELIVRGLDRTSPYSAVQHLQRLLDDLNKRSKLPSLSVVQPMREAAPTHALDYAIVTFHGEYKANPRPDYMSAVGEMIRGTGSGVSVGWNIAPGYDKKRVVWFRDDHGIGIGELKRGLEAILKQNHYDYQVSTANNATSPPRVTFQFLNKDHIDQLMRQPPVVKGHSLAPRTPRYVEPIYALEVAVVGVATYNDPQMIIDRYLQSKYGHLAETRLIRSSRLALDDVVYCVVLETPEISERFVREPFGAFEGLDVQPSKPEYLYILNQRGFPTQWQRTSGAPTTADLHTQTQLDTVRTQQASLQDTIGVLANRQQDMFEDFLRAQREMGTMFSNMITNVTYQNQLTTAQAELTGLRLTHTATHMMARLSNSEEFATEMRGFANSVRHQLTDSEHRVAVAHQNLAAFQVQTSPSLLPAATFVQGPTGNPSRSIGPGEGSIEGAGQASGSGAPSQTSPAHMSAPHTPPGLALPSSRGSPEVSPPPDGSPSPPTASTRSKSKRKFAAQDPMPVEPPGSGTKRTRVTPDRPESMEVDDEQNAHLQGSGAP</sequence>
<proteinExistence type="predicted"/>
<evidence type="ECO:0000313" key="3">
    <source>
        <dbReference type="Proteomes" id="UP000565441"/>
    </source>
</evidence>
<feature type="compositionally biased region" description="Pro residues" evidence="1">
    <location>
        <begin position="492"/>
        <end position="503"/>
    </location>
</feature>
<evidence type="ECO:0000313" key="2">
    <source>
        <dbReference type="EMBL" id="KAF5382027.1"/>
    </source>
</evidence>
<protein>
    <submittedName>
        <fullName evidence="2">Uncharacterized protein</fullName>
    </submittedName>
</protein>
<keyword evidence="3" id="KW-1185">Reference proteome</keyword>
<feature type="compositionally biased region" description="Low complexity" evidence="1">
    <location>
        <begin position="460"/>
        <end position="470"/>
    </location>
</feature>
<feature type="compositionally biased region" description="Gly residues" evidence="1">
    <location>
        <begin position="447"/>
        <end position="459"/>
    </location>
</feature>
<accession>A0A8H5M601</accession>
<comment type="caution">
    <text evidence="2">The sequence shown here is derived from an EMBL/GenBank/DDBJ whole genome shotgun (WGS) entry which is preliminary data.</text>
</comment>
<name>A0A8H5M601_9AGAR</name>
<gene>
    <name evidence="2" type="ORF">D9615_004392</name>
</gene>
<dbReference type="EMBL" id="JAACJP010000009">
    <property type="protein sequence ID" value="KAF5382027.1"/>
    <property type="molecule type" value="Genomic_DNA"/>
</dbReference>
<feature type="region of interest" description="Disordered" evidence="1">
    <location>
        <begin position="430"/>
        <end position="559"/>
    </location>
</feature>
<dbReference type="OrthoDB" id="3059749at2759"/>
<dbReference type="AlphaFoldDB" id="A0A8H5M601"/>